<accession>A0AAE1JHJ0</accession>
<dbReference type="EMBL" id="JAWXYG010000006">
    <property type="protein sequence ID" value="KAK4269131.1"/>
    <property type="molecule type" value="Genomic_DNA"/>
</dbReference>
<name>A0AAE1JHJ0_9FABA</name>
<proteinExistence type="predicted"/>
<dbReference type="Proteomes" id="UP001293593">
    <property type="component" value="Unassembled WGS sequence"/>
</dbReference>
<keyword evidence="2" id="KW-1185">Reference proteome</keyword>
<evidence type="ECO:0000313" key="1">
    <source>
        <dbReference type="EMBL" id="KAK4269131.1"/>
    </source>
</evidence>
<organism evidence="1 2">
    <name type="scientific">Acacia crassicarpa</name>
    <name type="common">northern wattle</name>
    <dbReference type="NCBI Taxonomy" id="499986"/>
    <lineage>
        <taxon>Eukaryota</taxon>
        <taxon>Viridiplantae</taxon>
        <taxon>Streptophyta</taxon>
        <taxon>Embryophyta</taxon>
        <taxon>Tracheophyta</taxon>
        <taxon>Spermatophyta</taxon>
        <taxon>Magnoliopsida</taxon>
        <taxon>eudicotyledons</taxon>
        <taxon>Gunneridae</taxon>
        <taxon>Pentapetalae</taxon>
        <taxon>rosids</taxon>
        <taxon>fabids</taxon>
        <taxon>Fabales</taxon>
        <taxon>Fabaceae</taxon>
        <taxon>Caesalpinioideae</taxon>
        <taxon>mimosoid clade</taxon>
        <taxon>Acacieae</taxon>
        <taxon>Acacia</taxon>
    </lineage>
</organism>
<sequence>MPKMNVSGGERRIHQERREDSDLLPIPFVSPLICIVVLPCHRRPSGSLFHSRLGHHQTSRPSPDLLPISLSLGSDFDDPIDPSDKIFFDMGFTVFDLKFG</sequence>
<comment type="caution">
    <text evidence="1">The sequence shown here is derived from an EMBL/GenBank/DDBJ whole genome shotgun (WGS) entry which is preliminary data.</text>
</comment>
<gene>
    <name evidence="1" type="ORF">QN277_022326</name>
</gene>
<dbReference type="AlphaFoldDB" id="A0AAE1JHJ0"/>
<reference evidence="1" key="1">
    <citation type="submission" date="2023-10" db="EMBL/GenBank/DDBJ databases">
        <title>Chromosome-level genome of the transformable northern wattle, Acacia crassicarpa.</title>
        <authorList>
            <person name="Massaro I."/>
            <person name="Sinha N.R."/>
            <person name="Poethig S."/>
            <person name="Leichty A.R."/>
        </authorList>
    </citation>
    <scope>NUCLEOTIDE SEQUENCE</scope>
    <source>
        <strain evidence="1">Acra3RX</strain>
        <tissue evidence="1">Leaf</tissue>
    </source>
</reference>
<protein>
    <submittedName>
        <fullName evidence="1">Uncharacterized protein</fullName>
    </submittedName>
</protein>
<evidence type="ECO:0000313" key="2">
    <source>
        <dbReference type="Proteomes" id="UP001293593"/>
    </source>
</evidence>